<dbReference type="InterPro" id="IPR038941">
    <property type="entry name" value="At4g14100-like"/>
</dbReference>
<proteinExistence type="predicted"/>
<dbReference type="Gene3D" id="1.10.630.10">
    <property type="entry name" value="Cytochrome P450"/>
    <property type="match status" value="1"/>
</dbReference>
<keyword evidence="2" id="KW-1185">Reference proteome</keyword>
<name>A0ABS8T9B9_DATST</name>
<protein>
    <submittedName>
        <fullName evidence="1">Uncharacterized protein</fullName>
    </submittedName>
</protein>
<organism evidence="1 2">
    <name type="scientific">Datura stramonium</name>
    <name type="common">Jimsonweed</name>
    <name type="synonym">Common thornapple</name>
    <dbReference type="NCBI Taxonomy" id="4076"/>
    <lineage>
        <taxon>Eukaryota</taxon>
        <taxon>Viridiplantae</taxon>
        <taxon>Streptophyta</taxon>
        <taxon>Embryophyta</taxon>
        <taxon>Tracheophyta</taxon>
        <taxon>Spermatophyta</taxon>
        <taxon>Magnoliopsida</taxon>
        <taxon>eudicotyledons</taxon>
        <taxon>Gunneridae</taxon>
        <taxon>Pentapetalae</taxon>
        <taxon>asterids</taxon>
        <taxon>lamiids</taxon>
        <taxon>Solanales</taxon>
        <taxon>Solanaceae</taxon>
        <taxon>Solanoideae</taxon>
        <taxon>Datureae</taxon>
        <taxon>Datura</taxon>
    </lineage>
</organism>
<evidence type="ECO:0000313" key="1">
    <source>
        <dbReference type="EMBL" id="MCD7467177.1"/>
    </source>
</evidence>
<comment type="caution">
    <text evidence="1">The sequence shown here is derived from an EMBL/GenBank/DDBJ whole genome shotgun (WGS) entry which is preliminary data.</text>
</comment>
<dbReference type="EMBL" id="JACEIK010001205">
    <property type="protein sequence ID" value="MCD7467177.1"/>
    <property type="molecule type" value="Genomic_DNA"/>
</dbReference>
<evidence type="ECO:0000313" key="2">
    <source>
        <dbReference type="Proteomes" id="UP000823775"/>
    </source>
</evidence>
<dbReference type="InterPro" id="IPR036396">
    <property type="entry name" value="Cyt_P450_sf"/>
</dbReference>
<dbReference type="PANTHER" id="PTHR33880:SF3">
    <property type="entry name" value="TRANSFERASE, TRANSFERRING GLYCOSYL GROUPS"/>
    <property type="match status" value="1"/>
</dbReference>
<dbReference type="PANTHER" id="PTHR33880">
    <property type="entry name" value="EXPRESSED PROTEIN"/>
    <property type="match status" value="1"/>
</dbReference>
<accession>A0ABS8T9B9</accession>
<gene>
    <name evidence="1" type="ORF">HAX54_004454</name>
</gene>
<reference evidence="1 2" key="1">
    <citation type="journal article" date="2021" name="BMC Genomics">
        <title>Datura genome reveals duplications of psychoactive alkaloid biosynthetic genes and high mutation rate following tissue culture.</title>
        <authorList>
            <person name="Rajewski A."/>
            <person name="Carter-House D."/>
            <person name="Stajich J."/>
            <person name="Litt A."/>
        </authorList>
    </citation>
    <scope>NUCLEOTIDE SEQUENCE [LARGE SCALE GENOMIC DNA]</scope>
    <source>
        <strain evidence="1">AR-01</strain>
    </source>
</reference>
<sequence length="282" mass="32547">MLGFFGLIGLTDYLSSSQQLYDGFLCNVWQKVDFIWYYEDVVTKRPVHWVFYTGRSIHVMTSKWEQFSRTQNGKPLYIVSTKNRSTITLSFCFLIALESQIFMSESFNLFLNCSCDPFGSKAHICTDYAQIQAFASVINSWPIIGGLIRFLKEVMLREEYPKLGSVFTLNLLNKNITFFIGPEVSAHFSGPRNRSQPTGGLSVQCAYFWTWCVFDVDYTIRQEQFGSLLITQELCGEVDLKYELEHLIILTASRCLLGEEVRNKLFDDALFHDLDNRMLPLV</sequence>
<dbReference type="Proteomes" id="UP000823775">
    <property type="component" value="Unassembled WGS sequence"/>
</dbReference>